<dbReference type="Pfam" id="PF02661">
    <property type="entry name" value="Fic"/>
    <property type="match status" value="1"/>
</dbReference>
<dbReference type="Proteomes" id="UP001204376">
    <property type="component" value="Unassembled WGS sequence"/>
</dbReference>
<dbReference type="InterPro" id="IPR053737">
    <property type="entry name" value="Type_II_TA_Toxin"/>
</dbReference>
<dbReference type="InterPro" id="IPR006440">
    <property type="entry name" value="Doc"/>
</dbReference>
<keyword evidence="3" id="KW-1185">Reference proteome</keyword>
<dbReference type="Gene3D" id="1.20.120.1870">
    <property type="entry name" value="Fic/DOC protein, Fido domain"/>
    <property type="match status" value="1"/>
</dbReference>
<feature type="domain" description="Fido" evidence="1">
    <location>
        <begin position="2"/>
        <end position="120"/>
    </location>
</feature>
<evidence type="ECO:0000313" key="3">
    <source>
        <dbReference type="Proteomes" id="UP001204376"/>
    </source>
</evidence>
<accession>A0ABT1T0L6</accession>
<sequence>MISFQSAVRIHDKLIEQFGGSKEVRDESLLESALNRPFATFDGTDIYPTSIEKATALFESLIINHPFMDGNKRMAYTLMEILLRVGSLHLTASKEEKYVMVINASTGEMRFDDIKAWLEQNSKPL</sequence>
<dbReference type="NCBIfam" id="TIGR01550">
    <property type="entry name" value="DOC_P1"/>
    <property type="match status" value="1"/>
</dbReference>
<dbReference type="PROSITE" id="PS51459">
    <property type="entry name" value="FIDO"/>
    <property type="match status" value="1"/>
</dbReference>
<organism evidence="2 3">
    <name type="scientific">Mucilaginibacter aquariorum</name>
    <dbReference type="NCBI Taxonomy" id="2967225"/>
    <lineage>
        <taxon>Bacteria</taxon>
        <taxon>Pseudomonadati</taxon>
        <taxon>Bacteroidota</taxon>
        <taxon>Sphingobacteriia</taxon>
        <taxon>Sphingobacteriales</taxon>
        <taxon>Sphingobacteriaceae</taxon>
        <taxon>Mucilaginibacter</taxon>
    </lineage>
</organism>
<dbReference type="EMBL" id="JANHOH010000001">
    <property type="protein sequence ID" value="MCQ6958018.1"/>
    <property type="molecule type" value="Genomic_DNA"/>
</dbReference>
<comment type="caution">
    <text evidence="2">The sequence shown here is derived from an EMBL/GenBank/DDBJ whole genome shotgun (WGS) entry which is preliminary data.</text>
</comment>
<name>A0ABT1T0L6_9SPHI</name>
<evidence type="ECO:0000259" key="1">
    <source>
        <dbReference type="PROSITE" id="PS51459"/>
    </source>
</evidence>
<dbReference type="InterPro" id="IPR036597">
    <property type="entry name" value="Fido-like_dom_sf"/>
</dbReference>
<dbReference type="RefSeq" id="WP_256538202.1">
    <property type="nucleotide sequence ID" value="NZ_JANHOH010000001.1"/>
</dbReference>
<dbReference type="InterPro" id="IPR003812">
    <property type="entry name" value="Fido"/>
</dbReference>
<protein>
    <submittedName>
        <fullName evidence="2">Type II toxin-antitoxin system death-on-curing family toxin</fullName>
    </submittedName>
</protein>
<gene>
    <name evidence="2" type="ORF">NPE20_08615</name>
</gene>
<reference evidence="2 3" key="1">
    <citation type="submission" date="2022-07" db="EMBL/GenBank/DDBJ databases">
        <title>Mucilaginibacter sp. JC4.</title>
        <authorList>
            <person name="Le V."/>
            <person name="Ko S.-R."/>
            <person name="Ahn C.-Y."/>
            <person name="Oh H.-M."/>
        </authorList>
    </citation>
    <scope>NUCLEOTIDE SEQUENCE [LARGE SCALE GENOMIC DNA]</scope>
    <source>
        <strain evidence="2 3">JC4</strain>
    </source>
</reference>
<evidence type="ECO:0000313" key="2">
    <source>
        <dbReference type="EMBL" id="MCQ6958018.1"/>
    </source>
</evidence>
<dbReference type="PANTHER" id="PTHR39426">
    <property type="entry name" value="HOMOLOGY TO DEATH-ON-CURING PROTEIN OF PHAGE P1"/>
    <property type="match status" value="1"/>
</dbReference>
<proteinExistence type="predicted"/>
<dbReference type="SUPFAM" id="SSF140931">
    <property type="entry name" value="Fic-like"/>
    <property type="match status" value="1"/>
</dbReference>
<dbReference type="PANTHER" id="PTHR39426:SF1">
    <property type="entry name" value="HOMOLOGY TO DEATH-ON-CURING PROTEIN OF PHAGE P1"/>
    <property type="match status" value="1"/>
</dbReference>